<evidence type="ECO:0000259" key="4">
    <source>
        <dbReference type="Pfam" id="PF00078"/>
    </source>
</evidence>
<dbReference type="CDD" id="cd10145">
    <property type="entry name" value="TFIIA_gamma_N"/>
    <property type="match status" value="1"/>
</dbReference>
<feature type="domain" description="RNase H type-1" evidence="7">
    <location>
        <begin position="1299"/>
        <end position="1376"/>
    </location>
</feature>
<dbReference type="GO" id="GO:0004523">
    <property type="term" value="F:RNA-DNA hybrid ribonuclease activity"/>
    <property type="evidence" value="ECO:0007669"/>
    <property type="project" value="InterPro"/>
</dbReference>
<name>A0AAD8T772_LOLMU</name>
<evidence type="ECO:0000256" key="2">
    <source>
        <dbReference type="ARBA" id="ARBA00023163"/>
    </source>
</evidence>
<dbReference type="CDD" id="cd10014">
    <property type="entry name" value="TFIIA_gamma_C"/>
    <property type="match status" value="1"/>
</dbReference>
<evidence type="ECO:0000313" key="10">
    <source>
        <dbReference type="Proteomes" id="UP001231189"/>
    </source>
</evidence>
<dbReference type="InterPro" id="IPR043502">
    <property type="entry name" value="DNA/RNA_pol_sf"/>
</dbReference>
<reference evidence="9" key="1">
    <citation type="submission" date="2023-07" db="EMBL/GenBank/DDBJ databases">
        <title>A chromosome-level genome assembly of Lolium multiflorum.</title>
        <authorList>
            <person name="Chen Y."/>
            <person name="Copetti D."/>
            <person name="Kolliker R."/>
            <person name="Studer B."/>
        </authorList>
    </citation>
    <scope>NUCLEOTIDE SEQUENCE</scope>
    <source>
        <strain evidence="9">02402/16</strain>
        <tissue evidence="9">Leaf</tissue>
    </source>
</reference>
<dbReference type="SUPFAM" id="SSF56672">
    <property type="entry name" value="DNA/RNA polymerases"/>
    <property type="match status" value="1"/>
</dbReference>
<comment type="caution">
    <text evidence="9">The sequence shown here is derived from an EMBL/GenBank/DDBJ whole genome shotgun (WGS) entry which is preliminary data.</text>
</comment>
<dbReference type="CDD" id="cd01650">
    <property type="entry name" value="RT_nLTR_like"/>
    <property type="match status" value="1"/>
</dbReference>
<dbReference type="EMBL" id="JAUUTY010000003">
    <property type="protein sequence ID" value="KAK1670685.1"/>
    <property type="molecule type" value="Genomic_DNA"/>
</dbReference>
<dbReference type="GO" id="GO:0006367">
    <property type="term" value="P:transcription initiation at RNA polymerase II promoter"/>
    <property type="evidence" value="ECO:0007669"/>
    <property type="project" value="InterPro"/>
</dbReference>
<dbReference type="InterPro" id="IPR000477">
    <property type="entry name" value="RT_dom"/>
</dbReference>
<dbReference type="InterPro" id="IPR036397">
    <property type="entry name" value="RNaseH_sf"/>
</dbReference>
<feature type="domain" description="Transcription initiation factor IIA gamma subunit C-terminal" evidence="6">
    <location>
        <begin position="1446"/>
        <end position="1487"/>
    </location>
</feature>
<proteinExistence type="predicted"/>
<evidence type="ECO:0000256" key="3">
    <source>
        <dbReference type="ARBA" id="ARBA00023242"/>
    </source>
</evidence>
<dbReference type="InterPro" id="IPR002156">
    <property type="entry name" value="RNaseH_domain"/>
</dbReference>
<feature type="domain" description="Reverse transcriptase zinc-binding" evidence="8">
    <location>
        <begin position="1109"/>
        <end position="1186"/>
    </location>
</feature>
<dbReference type="PANTHER" id="PTHR33116">
    <property type="entry name" value="REVERSE TRANSCRIPTASE ZINC-BINDING DOMAIN-CONTAINING PROTEIN-RELATED-RELATED"/>
    <property type="match status" value="1"/>
</dbReference>
<dbReference type="PANTHER" id="PTHR33116:SF86">
    <property type="entry name" value="REVERSE TRANSCRIPTASE DOMAIN-CONTAINING PROTEIN"/>
    <property type="match status" value="1"/>
</dbReference>
<evidence type="ECO:0008006" key="11">
    <source>
        <dbReference type="Google" id="ProtNLM"/>
    </source>
</evidence>
<evidence type="ECO:0000259" key="5">
    <source>
        <dbReference type="Pfam" id="PF02268"/>
    </source>
</evidence>
<dbReference type="CDD" id="cd06222">
    <property type="entry name" value="RNase_H_like"/>
    <property type="match status" value="2"/>
</dbReference>
<organism evidence="9 10">
    <name type="scientific">Lolium multiflorum</name>
    <name type="common">Italian ryegrass</name>
    <name type="synonym">Lolium perenne subsp. multiflorum</name>
    <dbReference type="NCBI Taxonomy" id="4521"/>
    <lineage>
        <taxon>Eukaryota</taxon>
        <taxon>Viridiplantae</taxon>
        <taxon>Streptophyta</taxon>
        <taxon>Embryophyta</taxon>
        <taxon>Tracheophyta</taxon>
        <taxon>Spermatophyta</taxon>
        <taxon>Magnoliopsida</taxon>
        <taxon>Liliopsida</taxon>
        <taxon>Poales</taxon>
        <taxon>Poaceae</taxon>
        <taxon>BOP clade</taxon>
        <taxon>Pooideae</taxon>
        <taxon>Poodae</taxon>
        <taxon>Poeae</taxon>
        <taxon>Poeae Chloroplast Group 2 (Poeae type)</taxon>
        <taxon>Loliodinae</taxon>
        <taxon>Loliinae</taxon>
        <taxon>Lolium</taxon>
    </lineage>
</organism>
<dbReference type="InterPro" id="IPR026960">
    <property type="entry name" value="RVT-Znf"/>
</dbReference>
<dbReference type="InterPro" id="IPR044730">
    <property type="entry name" value="RNase_H-like_dom_plant"/>
</dbReference>
<dbReference type="Gene3D" id="2.30.18.10">
    <property type="entry name" value="Transcription factor IIA (TFIIA), beta-barrel domain"/>
    <property type="match status" value="1"/>
</dbReference>
<sequence>MWKTHDNFSPKLQESWNASVPSHTIADLNSKLSSLASDLTSWGKETFGSVQLQIRVLQQELSNLRSNPARVEPSFEEKKIVERLAEVASTAPAVNHLLFADDSLLFFKANAEGAREVKEALEKYCNASGQRINTDKSSIFFSRRCPEGIKGDIKAELDVQRETLNEKYLGMPADVGRSKSGAFKYLKDRAWRILQEPDTLCARVLKAVYFPSSTLLEAELGGHPSQVWRAIAEGRDALRIGLIRRIGDGRTTDAWTDNWLPRDERLIPVAPKKDEAPRRVCDYIIASSAAWGSDKIEEFFLPMDAEIIQVIAEHVSLSIEPSARQWLFSMFESMDHDDLTRMIVTLWSIWHARRKLIHEDIQQSPAATHAFIDSFLRDLGSTSSEPKEKKGGSTIKQVRGWLPPPADMCKINVDGAVARSQQRGAVGAVCRSRSGVFQGASAVVFEGITHPGCLEALACREGVVLATDLQMGATMVASDCSEVVQGLRQGKNLGLFSHILQETEAMAKSRGRTSFCHEGRRFNVDAHKLASMQEVKEALFEMYPTKAPGPDGFPAHFFQRNWEVCGEEVTKVVLRVLKGEESPEVINKTFIVMIPKIASPKEMGQFRPISLCNVIYKIASKVVANRLKKVLPEIISEEQSAFVPGRLITDNIITAYECLHFMKRNKSKMHRACALKLDMRKAYDRVEWSYLEAIMLKLGFSRTWVTLVMRLVSTVSFSVLFNEGLSCLLKSRNQSSVLRGIQVAPTAPAVNHLLFADDSLLFFKASAEGATEIKEVLEIYCQASGQRINMDKSSVFFSRGCPQSVREGIKNVLDVQKETLSEKYLGMPSDVGKSKNGAFKYLKDRVWKKVLGWMEQWLSVGGKEVLIKAVAQAVPTFSMSCFKLPRGLCEHINSMLRKFWWGSKEGKRRTCWVSWESMTQPKYAGGLGFRDIEIFNLAMLARSAWRILQCPETLSARVLKAVYFPDSDILSAQLGSHPSQVWRALIEGRDTLKIGLIRRIGDGRSTDAWEDSWLPRNERRRPVAPKKDGAPSRVCDYITPEFASWNIEKLEEFFWPMDCEVIRSIPLRTSGAPDFWGWHFETTGVFSVRSCYRAIVATKSAREDWFDERAATSNPMREEKAWAKLGKVPVPSKIRVFLWRVARHSLPTGDVRHDRHMAPSPACSICGMEDSWRHSLFECNMSRCVWSLMGEEITDLLAVEAEPVARLWLFHVLENWKEPHRSRMLVTMWAIWHARRKAIHEEVYQSPMATVSFVNRFLDDLVACEGVPNKEPSSSVARRVSSTGAPRWIAPPDGVTKINVDAAVSKGTTRGAVGVVCRSQNGDVLGVSAMVFEGLTEPGILEALACREALDAAEDLYLAEILVASDCANVIKGLQGVNLGVYGKEGMVALEIYRNTSIGRALTDALGEMVSSGKLDPLLALQVLLQFDESMCAALENKVTSSFLFKGNLRTYRYCDSVWTFNLRDVTFRNGDISEDIDKVKIVACDSNLLKPKVPPQE</sequence>
<evidence type="ECO:0000259" key="8">
    <source>
        <dbReference type="Pfam" id="PF13966"/>
    </source>
</evidence>
<dbReference type="GO" id="GO:0003676">
    <property type="term" value="F:nucleic acid binding"/>
    <property type="evidence" value="ECO:0007669"/>
    <property type="project" value="InterPro"/>
</dbReference>
<evidence type="ECO:0000259" key="7">
    <source>
        <dbReference type="Pfam" id="PF13456"/>
    </source>
</evidence>
<dbReference type="Proteomes" id="UP001231189">
    <property type="component" value="Unassembled WGS sequence"/>
</dbReference>
<dbReference type="InterPro" id="IPR015872">
    <property type="entry name" value="TFIIA_gsu_N"/>
</dbReference>
<dbReference type="InterPro" id="IPR009088">
    <property type="entry name" value="TFIIA_b-brl"/>
</dbReference>
<comment type="subcellular location">
    <subcellularLocation>
        <location evidence="1">Nucleus</location>
    </subcellularLocation>
</comment>
<dbReference type="InterPro" id="IPR009083">
    <property type="entry name" value="TFIIA_a-hlx"/>
</dbReference>
<dbReference type="Pfam" id="PF00078">
    <property type="entry name" value="RVT_1"/>
    <property type="match status" value="1"/>
</dbReference>
<feature type="domain" description="Transcription initiation factor IIA gamma subunit N-terminal" evidence="5">
    <location>
        <begin position="1390"/>
        <end position="1435"/>
    </location>
</feature>
<dbReference type="SUPFAM" id="SSF47396">
    <property type="entry name" value="Transcription factor IIA (TFIIA), alpha-helical domain"/>
    <property type="match status" value="1"/>
</dbReference>
<dbReference type="Gene3D" id="3.30.420.10">
    <property type="entry name" value="Ribonuclease H-like superfamily/Ribonuclease H"/>
    <property type="match status" value="2"/>
</dbReference>
<gene>
    <name evidence="9" type="ORF">QYE76_058844</name>
</gene>
<dbReference type="SUPFAM" id="SSF53098">
    <property type="entry name" value="Ribonuclease H-like"/>
    <property type="match status" value="2"/>
</dbReference>
<dbReference type="Pfam" id="PF13456">
    <property type="entry name" value="RVT_3"/>
    <property type="match status" value="2"/>
</dbReference>
<dbReference type="InterPro" id="IPR015871">
    <property type="entry name" value="TFIIA_gsu_C"/>
</dbReference>
<evidence type="ECO:0000313" key="9">
    <source>
        <dbReference type="EMBL" id="KAK1670685.1"/>
    </source>
</evidence>
<keyword evidence="10" id="KW-1185">Reference proteome</keyword>
<keyword evidence="2" id="KW-0804">Transcription</keyword>
<evidence type="ECO:0000256" key="1">
    <source>
        <dbReference type="ARBA" id="ARBA00004123"/>
    </source>
</evidence>
<feature type="domain" description="RNase H type-1" evidence="7">
    <location>
        <begin position="412"/>
        <end position="532"/>
    </location>
</feature>
<dbReference type="Gene3D" id="1.10.287.190">
    <property type="entry name" value="Transcription factor IIA gamma subunit, alpha-helical domain"/>
    <property type="match status" value="1"/>
</dbReference>
<dbReference type="InterPro" id="IPR012337">
    <property type="entry name" value="RNaseH-like_sf"/>
</dbReference>
<dbReference type="Pfam" id="PF02268">
    <property type="entry name" value="TFIIA_gamma_N"/>
    <property type="match status" value="1"/>
</dbReference>
<protein>
    <recommendedName>
        <fullName evidence="11">Reverse transcriptase domain-containing protein</fullName>
    </recommendedName>
</protein>
<dbReference type="Pfam" id="PF13966">
    <property type="entry name" value="zf-RVT"/>
    <property type="match status" value="1"/>
</dbReference>
<dbReference type="Pfam" id="PF02751">
    <property type="entry name" value="TFIIA_gamma_C"/>
    <property type="match status" value="1"/>
</dbReference>
<dbReference type="SUPFAM" id="SSF50784">
    <property type="entry name" value="Transcription factor IIA (TFIIA), beta-barrel domain"/>
    <property type="match status" value="1"/>
</dbReference>
<feature type="domain" description="Reverse transcriptase" evidence="4">
    <location>
        <begin position="600"/>
        <end position="827"/>
    </location>
</feature>
<evidence type="ECO:0000259" key="6">
    <source>
        <dbReference type="Pfam" id="PF02751"/>
    </source>
</evidence>
<accession>A0AAD8T772</accession>
<keyword evidence="3" id="KW-0539">Nucleus</keyword>
<dbReference type="GO" id="GO:0005672">
    <property type="term" value="C:transcription factor TFIIA complex"/>
    <property type="evidence" value="ECO:0007669"/>
    <property type="project" value="InterPro"/>
</dbReference>